<dbReference type="InterPro" id="IPR001463">
    <property type="entry name" value="Na/Ala_symport"/>
</dbReference>
<keyword evidence="8" id="KW-0769">Symport</keyword>
<keyword evidence="4 8" id="KW-1003">Cell membrane</keyword>
<name>A0ABQ6IUA8_9MICO</name>
<evidence type="ECO:0000256" key="3">
    <source>
        <dbReference type="ARBA" id="ARBA00022448"/>
    </source>
</evidence>
<keyword evidence="11" id="KW-1185">Reference proteome</keyword>
<evidence type="ECO:0000256" key="8">
    <source>
        <dbReference type="RuleBase" id="RU363064"/>
    </source>
</evidence>
<feature type="transmembrane region" description="Helical" evidence="8">
    <location>
        <begin position="140"/>
        <end position="161"/>
    </location>
</feature>
<evidence type="ECO:0000256" key="2">
    <source>
        <dbReference type="ARBA" id="ARBA00009261"/>
    </source>
</evidence>
<keyword evidence="7 8" id="KW-0472">Membrane</keyword>
<dbReference type="RefSeq" id="WP_284304823.1">
    <property type="nucleotide sequence ID" value="NZ_BSUO01000001.1"/>
</dbReference>
<comment type="caution">
    <text evidence="10">The sequence shown here is derived from an EMBL/GenBank/DDBJ whole genome shotgun (WGS) entry which is preliminary data.</text>
</comment>
<evidence type="ECO:0000256" key="7">
    <source>
        <dbReference type="ARBA" id="ARBA00023136"/>
    </source>
</evidence>
<evidence type="ECO:0000313" key="11">
    <source>
        <dbReference type="Proteomes" id="UP001157126"/>
    </source>
</evidence>
<comment type="subcellular location">
    <subcellularLocation>
        <location evidence="1 8">Cell membrane</location>
        <topology evidence="1 8">Multi-pass membrane protein</topology>
    </subcellularLocation>
</comment>
<dbReference type="PROSITE" id="PS00873">
    <property type="entry name" value="NA_ALANINE_SYMP"/>
    <property type="match status" value="1"/>
</dbReference>
<evidence type="ECO:0000256" key="4">
    <source>
        <dbReference type="ARBA" id="ARBA00022475"/>
    </source>
</evidence>
<evidence type="ECO:0000256" key="9">
    <source>
        <dbReference type="SAM" id="MobiDB-lite"/>
    </source>
</evidence>
<protein>
    <submittedName>
        <fullName evidence="10">Amino acid permease</fullName>
    </submittedName>
</protein>
<feature type="transmembrane region" description="Helical" evidence="8">
    <location>
        <begin position="390"/>
        <end position="411"/>
    </location>
</feature>
<gene>
    <name evidence="10" type="ORF">GCM10025883_33060</name>
</gene>
<dbReference type="PRINTS" id="PR00175">
    <property type="entry name" value="NAALASMPORT"/>
</dbReference>
<organism evidence="10 11">
    <name type="scientific">Mobilicoccus caccae</name>
    <dbReference type="NCBI Taxonomy" id="1859295"/>
    <lineage>
        <taxon>Bacteria</taxon>
        <taxon>Bacillati</taxon>
        <taxon>Actinomycetota</taxon>
        <taxon>Actinomycetes</taxon>
        <taxon>Micrococcales</taxon>
        <taxon>Dermatophilaceae</taxon>
        <taxon>Mobilicoccus</taxon>
    </lineage>
</organism>
<dbReference type="EMBL" id="BSUO01000001">
    <property type="protein sequence ID" value="GMA41261.1"/>
    <property type="molecule type" value="Genomic_DNA"/>
</dbReference>
<feature type="transmembrane region" description="Helical" evidence="8">
    <location>
        <begin position="181"/>
        <end position="199"/>
    </location>
</feature>
<reference evidence="11" key="1">
    <citation type="journal article" date="2019" name="Int. J. Syst. Evol. Microbiol.">
        <title>The Global Catalogue of Microorganisms (GCM) 10K type strain sequencing project: providing services to taxonomists for standard genome sequencing and annotation.</title>
        <authorList>
            <consortium name="The Broad Institute Genomics Platform"/>
            <consortium name="The Broad Institute Genome Sequencing Center for Infectious Disease"/>
            <person name="Wu L."/>
            <person name="Ma J."/>
        </authorList>
    </citation>
    <scope>NUCLEOTIDE SEQUENCE [LARGE SCALE GENOMIC DNA]</scope>
    <source>
        <strain evidence="11">NBRC 113072</strain>
    </source>
</reference>
<evidence type="ECO:0000313" key="10">
    <source>
        <dbReference type="EMBL" id="GMA41261.1"/>
    </source>
</evidence>
<dbReference type="Pfam" id="PF01235">
    <property type="entry name" value="Na_Ala_symp"/>
    <property type="match status" value="1"/>
</dbReference>
<keyword evidence="5 8" id="KW-0812">Transmembrane</keyword>
<sequence length="499" mass="51940">MTQLHDLVLKIGGWVTELGLVPLLAIAGVVFLVMGRGQQFRTAGLMLKIIRGSRSGHGEGISSFQAFCISLASRVGTGNIAGVAIALALGGPGAIFWMWIMALLGMGTAFVEATLAQIYKQPHEDKSFRGGPAFYMQRGLGSRPMGIAFAIFLIFAFGLAFNMVQANTIADVLSTHGIPTGWTAAVLVVLTAVIVLGGIRSVARVTEYLAPIMAVIYVLLAVTVIVVRAPEVPGVLADIFRGAFGLDQALAGTAGGMIAALMNGVKRGMFSNEAGMGSAPNAAATATVSHPAHQGLLQSAGVFVDTIVVCTATAVMILLAGPAVYTPGVTTREEAGASLTQTALASELGEWTLPVMSVLIFVFAFSSVLGNSTYAEVNMDFLGGKRIGEYAIRLLVVAAVGIGAVAKLGFVWDLADLAMSLMAIINLIAILLLGKHAFNALRHLERFGKDAPDAVYSLDELPERPKGIVDGVWPERAGDRARPGGDVPGGDVHGGSSRA</sequence>
<proteinExistence type="inferred from homology"/>
<dbReference type="NCBIfam" id="TIGR00835">
    <property type="entry name" value="agcS"/>
    <property type="match status" value="1"/>
</dbReference>
<evidence type="ECO:0000256" key="1">
    <source>
        <dbReference type="ARBA" id="ARBA00004651"/>
    </source>
</evidence>
<evidence type="ECO:0000256" key="6">
    <source>
        <dbReference type="ARBA" id="ARBA00022989"/>
    </source>
</evidence>
<comment type="similarity">
    <text evidence="2 8">Belongs to the alanine or glycine:cation symporter (AGCS) (TC 2.A.25) family.</text>
</comment>
<feature type="transmembrane region" description="Helical" evidence="8">
    <location>
        <begin position="239"/>
        <end position="262"/>
    </location>
</feature>
<feature type="transmembrane region" description="Helical" evidence="8">
    <location>
        <begin position="208"/>
        <end position="227"/>
    </location>
</feature>
<dbReference type="PANTHER" id="PTHR30330">
    <property type="entry name" value="AGSS FAMILY TRANSPORTER, SODIUM-ALANINE"/>
    <property type="match status" value="1"/>
</dbReference>
<feature type="transmembrane region" description="Helical" evidence="8">
    <location>
        <begin position="95"/>
        <end position="119"/>
    </location>
</feature>
<feature type="transmembrane region" description="Helical" evidence="8">
    <location>
        <begin position="351"/>
        <end position="369"/>
    </location>
</feature>
<dbReference type="Gene3D" id="1.20.1740.10">
    <property type="entry name" value="Amino acid/polyamine transporter I"/>
    <property type="match status" value="1"/>
</dbReference>
<evidence type="ECO:0000256" key="5">
    <source>
        <dbReference type="ARBA" id="ARBA00022692"/>
    </source>
</evidence>
<dbReference type="Proteomes" id="UP001157126">
    <property type="component" value="Unassembled WGS sequence"/>
</dbReference>
<keyword evidence="6 8" id="KW-1133">Transmembrane helix</keyword>
<feature type="transmembrane region" description="Helical" evidence="8">
    <location>
        <begin position="302"/>
        <end position="325"/>
    </location>
</feature>
<feature type="transmembrane region" description="Helical" evidence="8">
    <location>
        <begin position="12"/>
        <end position="33"/>
    </location>
</feature>
<accession>A0ABQ6IUA8</accession>
<feature type="transmembrane region" description="Helical" evidence="8">
    <location>
        <begin position="417"/>
        <end position="434"/>
    </location>
</feature>
<feature type="transmembrane region" description="Helical" evidence="8">
    <location>
        <begin position="64"/>
        <end position="89"/>
    </location>
</feature>
<keyword evidence="3 8" id="KW-0813">Transport</keyword>
<dbReference type="PANTHER" id="PTHR30330:SF1">
    <property type="entry name" value="AMINO-ACID CARRIER PROTEIN ALST"/>
    <property type="match status" value="1"/>
</dbReference>
<feature type="region of interest" description="Disordered" evidence="9">
    <location>
        <begin position="467"/>
        <end position="499"/>
    </location>
</feature>